<dbReference type="RefSeq" id="WP_023065437.1">
    <property type="nucleotide sequence ID" value="NZ_AUZM01000011.1"/>
</dbReference>
<dbReference type="OrthoDB" id="513105at2"/>
<name>U7QMU6_9CYAN</name>
<comment type="caution">
    <text evidence="2">The sequence shown here is derived from an EMBL/GenBank/DDBJ whole genome shotgun (WGS) entry which is preliminary data.</text>
</comment>
<accession>U7QMU6</accession>
<evidence type="ECO:0000313" key="2">
    <source>
        <dbReference type="EMBL" id="ERT08395.1"/>
    </source>
</evidence>
<feature type="region of interest" description="Disordered" evidence="1">
    <location>
        <begin position="34"/>
        <end position="57"/>
    </location>
</feature>
<dbReference type="Proteomes" id="UP000017127">
    <property type="component" value="Unassembled WGS sequence"/>
</dbReference>
<dbReference type="AlphaFoldDB" id="U7QMU6"/>
<keyword evidence="3" id="KW-1185">Reference proteome</keyword>
<evidence type="ECO:0000256" key="1">
    <source>
        <dbReference type="SAM" id="MobiDB-lite"/>
    </source>
</evidence>
<protein>
    <submittedName>
        <fullName evidence="2">Uncharacterized protein</fullName>
    </submittedName>
</protein>
<gene>
    <name evidence="2" type="ORF">M595_1611</name>
</gene>
<sequence length="126" mass="14244">MDNLNQQVGALNHKVDRLYEILMQVNDRLSDSIASQPVGQTDNFNSHLDPSPNQSLTRQHLSLESGLEHKDVLSDDDYVTSTVMIHREQPSITADIQIQRLTAQLTAAYNRIAALEERLLSQRTPH</sequence>
<evidence type="ECO:0000313" key="3">
    <source>
        <dbReference type="Proteomes" id="UP000017127"/>
    </source>
</evidence>
<dbReference type="PATRIC" id="fig|1348334.3.peg.1572"/>
<dbReference type="EMBL" id="AUZM01000011">
    <property type="protein sequence ID" value="ERT08395.1"/>
    <property type="molecule type" value="Genomic_DNA"/>
</dbReference>
<organism evidence="2 3">
    <name type="scientific">Lyngbya aestuarii BL J</name>
    <dbReference type="NCBI Taxonomy" id="1348334"/>
    <lineage>
        <taxon>Bacteria</taxon>
        <taxon>Bacillati</taxon>
        <taxon>Cyanobacteriota</taxon>
        <taxon>Cyanophyceae</taxon>
        <taxon>Oscillatoriophycideae</taxon>
        <taxon>Oscillatoriales</taxon>
        <taxon>Microcoleaceae</taxon>
        <taxon>Lyngbya</taxon>
    </lineage>
</organism>
<proteinExistence type="predicted"/>
<reference evidence="2 3" key="1">
    <citation type="journal article" date="2013" name="Front. Microbiol.">
        <title>Comparative genomic analyses of the cyanobacterium, Lyngbya aestuarii BL J, a powerful hydrogen producer.</title>
        <authorList>
            <person name="Kothari A."/>
            <person name="Vaughn M."/>
            <person name="Garcia-Pichel F."/>
        </authorList>
    </citation>
    <scope>NUCLEOTIDE SEQUENCE [LARGE SCALE GENOMIC DNA]</scope>
    <source>
        <strain evidence="2 3">BL J</strain>
    </source>
</reference>